<sequence>MTRQGSEKPAKKRKDYKVECIIPGHCDFVSIVPHRPNMLHLLNLYNAKQTHSLSLRGHPIKLERYRED</sequence>
<evidence type="ECO:0000313" key="2">
    <source>
        <dbReference type="Proteomes" id="UP000257109"/>
    </source>
</evidence>
<feature type="non-terminal residue" evidence="1">
    <location>
        <position position="1"/>
    </location>
</feature>
<evidence type="ECO:0000313" key="1">
    <source>
        <dbReference type="EMBL" id="RDY02626.1"/>
    </source>
</evidence>
<organism evidence="1 2">
    <name type="scientific">Mucuna pruriens</name>
    <name type="common">Velvet bean</name>
    <name type="synonym">Dolichos pruriens</name>
    <dbReference type="NCBI Taxonomy" id="157652"/>
    <lineage>
        <taxon>Eukaryota</taxon>
        <taxon>Viridiplantae</taxon>
        <taxon>Streptophyta</taxon>
        <taxon>Embryophyta</taxon>
        <taxon>Tracheophyta</taxon>
        <taxon>Spermatophyta</taxon>
        <taxon>Magnoliopsida</taxon>
        <taxon>eudicotyledons</taxon>
        <taxon>Gunneridae</taxon>
        <taxon>Pentapetalae</taxon>
        <taxon>rosids</taxon>
        <taxon>fabids</taxon>
        <taxon>Fabales</taxon>
        <taxon>Fabaceae</taxon>
        <taxon>Papilionoideae</taxon>
        <taxon>50 kb inversion clade</taxon>
        <taxon>NPAAA clade</taxon>
        <taxon>indigoferoid/millettioid clade</taxon>
        <taxon>Phaseoleae</taxon>
        <taxon>Mucuna</taxon>
    </lineage>
</organism>
<name>A0A371HIJ9_MUCPR</name>
<proteinExistence type="predicted"/>
<keyword evidence="2" id="KW-1185">Reference proteome</keyword>
<dbReference type="EMBL" id="QJKJ01002495">
    <property type="protein sequence ID" value="RDY02626.1"/>
    <property type="molecule type" value="Genomic_DNA"/>
</dbReference>
<accession>A0A371HIJ9</accession>
<gene>
    <name evidence="1" type="ORF">CR513_13897</name>
</gene>
<comment type="caution">
    <text evidence="1">The sequence shown here is derived from an EMBL/GenBank/DDBJ whole genome shotgun (WGS) entry which is preliminary data.</text>
</comment>
<protein>
    <submittedName>
        <fullName evidence="1">Uncharacterized protein</fullName>
    </submittedName>
</protein>
<dbReference type="Proteomes" id="UP000257109">
    <property type="component" value="Unassembled WGS sequence"/>
</dbReference>
<reference evidence="1" key="1">
    <citation type="submission" date="2018-05" db="EMBL/GenBank/DDBJ databases">
        <title>Draft genome of Mucuna pruriens seed.</title>
        <authorList>
            <person name="Nnadi N.E."/>
            <person name="Vos R."/>
            <person name="Hasami M.H."/>
            <person name="Devisetty U.K."/>
            <person name="Aguiy J.C."/>
        </authorList>
    </citation>
    <scope>NUCLEOTIDE SEQUENCE [LARGE SCALE GENOMIC DNA]</scope>
    <source>
        <strain evidence="1">JCA_2017</strain>
    </source>
</reference>
<dbReference type="AlphaFoldDB" id="A0A371HIJ9"/>